<organism evidence="1 2">
    <name type="scientific">Calidifontibacillus erzurumensis</name>
    <dbReference type="NCBI Taxonomy" id="2741433"/>
    <lineage>
        <taxon>Bacteria</taxon>
        <taxon>Bacillati</taxon>
        <taxon>Bacillota</taxon>
        <taxon>Bacilli</taxon>
        <taxon>Bacillales</taxon>
        <taxon>Bacillaceae</taxon>
        <taxon>Calidifontibacillus/Schinkia group</taxon>
        <taxon>Calidifontibacillus</taxon>
    </lineage>
</organism>
<evidence type="ECO:0000313" key="1">
    <source>
        <dbReference type="EMBL" id="NSL53336.1"/>
    </source>
</evidence>
<keyword evidence="2" id="KW-1185">Reference proteome</keyword>
<dbReference type="Gene3D" id="2.170.120.40">
    <property type="entry name" value="YbbR-like domain"/>
    <property type="match status" value="2"/>
</dbReference>
<dbReference type="Proteomes" id="UP000625804">
    <property type="component" value="Unassembled WGS sequence"/>
</dbReference>
<dbReference type="EMBL" id="JABTTE010000042">
    <property type="protein sequence ID" value="NSL53336.1"/>
    <property type="molecule type" value="Genomic_DNA"/>
</dbReference>
<dbReference type="AlphaFoldDB" id="A0A8J8GHM2"/>
<dbReference type="InterPro" id="IPR012505">
    <property type="entry name" value="YbbR"/>
</dbReference>
<sequence length="414" mass="45786">MKIDQWLNSPWFVRILALFLALMLWANVNMETGKNPAPVGSLPQISRETEALSNVPLNVYYNQDKYVISGLPQSVNVYVEGTSSVIRAMKAQGGYEVFVDLQHLTPGTHKVRVEHRGFSDKLTVKIDPALLDVTIKEKVEQIMSVDIQIVNKDKLPEGYIAEEPISVPKSVAVRGSLEDVQKIAFVEGYVDVAGAKDTVEVDVPLKVFDHNGEELKLEIVPAVVEVKVPISPPNKKVPYKINRKGNLPKGLSIQSFEVTPSEITVYGTKENLEKIKMIEDIDIDLSKIDEDQTIEVKVPVPAGAIKVNPEVLTIRVDVEPEESKTISNVPIKINGVSNTQGVSFITPENGHVNLTIYGAKKVIEQIGPEDFDVRLNAGGLSKGEYEIDINVVSGPQDIRWEIRPSKAQIEILND</sequence>
<dbReference type="PANTHER" id="PTHR37804:SF1">
    <property type="entry name" value="CDAA REGULATORY PROTEIN CDAR"/>
    <property type="match status" value="1"/>
</dbReference>
<protein>
    <submittedName>
        <fullName evidence="1">YbbR-like domain-containing protein</fullName>
    </submittedName>
</protein>
<dbReference type="PANTHER" id="PTHR37804">
    <property type="entry name" value="CDAA REGULATORY PROTEIN CDAR"/>
    <property type="match status" value="1"/>
</dbReference>
<name>A0A8J8GHM2_9BACI</name>
<dbReference type="Gene3D" id="2.170.120.30">
    <property type="match status" value="2"/>
</dbReference>
<comment type="caution">
    <text evidence="1">The sequence shown here is derived from an EMBL/GenBank/DDBJ whole genome shotgun (WGS) entry which is preliminary data.</text>
</comment>
<accession>A0A8J8GHM2</accession>
<dbReference type="InterPro" id="IPR053154">
    <property type="entry name" value="c-di-AMP_regulator"/>
</dbReference>
<dbReference type="RefSeq" id="WP_173732568.1">
    <property type="nucleotide sequence ID" value="NZ_JABTTE010000042.1"/>
</dbReference>
<proteinExistence type="predicted"/>
<reference evidence="1" key="1">
    <citation type="submission" date="2020-06" db="EMBL/GenBank/DDBJ databases">
        <title>A novel thermopfilic bacterium from Erzurum, Turkey.</title>
        <authorList>
            <person name="Adiguzel A."/>
            <person name="Ay H."/>
            <person name="Baltaci M.O."/>
        </authorList>
    </citation>
    <scope>NUCLEOTIDE SEQUENCE</scope>
    <source>
        <strain evidence="1">P2</strain>
    </source>
</reference>
<evidence type="ECO:0000313" key="2">
    <source>
        <dbReference type="Proteomes" id="UP000625804"/>
    </source>
</evidence>
<dbReference type="Pfam" id="PF07949">
    <property type="entry name" value="YbbR"/>
    <property type="match status" value="4"/>
</dbReference>
<gene>
    <name evidence="1" type="ORF">HR057_16510</name>
</gene>